<dbReference type="Pfam" id="PF20516">
    <property type="entry name" value="PDDEXK_12"/>
    <property type="match status" value="1"/>
</dbReference>
<evidence type="ECO:0000313" key="4">
    <source>
        <dbReference type="Proteomes" id="UP000024376"/>
    </source>
</evidence>
<sequence length="420" mass="47433">MNNDSIISWVNALEGPSPNLHELISDPTTFSLPEKSSPNTARKRKSTTNHYLASPQLDSMATQGKNGNIPYSHFGSKGEVHDPATPRLRSGSIPTSPASAVVTDTNGLSKYLSRTLSVKRQMMRLRLQEKGVDYHPLNETTVPHNCFKSEKIPADELPGRVPSLEETQTILSMATECERYNHEEASWNAEVHLRLLHGIFRSPADRQYGEFSAMLCSTARPHADFRPVAPISKLIDLCVYASLDRSHEVDAVTKFSRAAPTLSINHTDFEPLQLRPLIVSIVTEKQDADADTTQLQLGIWYSAQWRFLQWAVCEKLLQQRQDKDWQTPVATDQEDEIRARSIRALSKLPFIPGIIIQGNYWKLVISTYAEEKTQLYSSFVFGKTESLMDIYAIVAGVRELTAWGRDTYLPWFKENVLTLE</sequence>
<name>A0A024S400_HYPJR</name>
<evidence type="ECO:0000256" key="1">
    <source>
        <dbReference type="SAM" id="MobiDB-lite"/>
    </source>
</evidence>
<dbReference type="EMBL" id="KI911157">
    <property type="protein sequence ID" value="ETR99205.1"/>
    <property type="molecule type" value="Genomic_DNA"/>
</dbReference>
<dbReference type="Proteomes" id="UP000024376">
    <property type="component" value="Unassembled WGS sequence"/>
</dbReference>
<evidence type="ECO:0000313" key="3">
    <source>
        <dbReference type="EMBL" id="ETR99205.1"/>
    </source>
</evidence>
<feature type="compositionally biased region" description="Polar residues" evidence="1">
    <location>
        <begin position="28"/>
        <end position="40"/>
    </location>
</feature>
<dbReference type="KEGG" id="trr:M419DRAFT_86787"/>
<feature type="region of interest" description="Disordered" evidence="1">
    <location>
        <begin position="82"/>
        <end position="101"/>
    </location>
</feature>
<feature type="region of interest" description="Disordered" evidence="1">
    <location>
        <begin position="28"/>
        <end position="50"/>
    </location>
</feature>
<organism evidence="3 4">
    <name type="scientific">Hypocrea jecorina (strain ATCC 56765 / BCRC 32924 / NRRL 11460 / Rut C-30)</name>
    <name type="common">Trichoderma reesei</name>
    <dbReference type="NCBI Taxonomy" id="1344414"/>
    <lineage>
        <taxon>Eukaryota</taxon>
        <taxon>Fungi</taxon>
        <taxon>Dikarya</taxon>
        <taxon>Ascomycota</taxon>
        <taxon>Pezizomycotina</taxon>
        <taxon>Sordariomycetes</taxon>
        <taxon>Hypocreomycetidae</taxon>
        <taxon>Hypocreales</taxon>
        <taxon>Hypocreaceae</taxon>
        <taxon>Trichoderma</taxon>
    </lineage>
</organism>
<dbReference type="HOGENOM" id="CLU_027219_0_3_1"/>
<dbReference type="AlphaFoldDB" id="A0A024S400"/>
<feature type="domain" description="PD-(D/E)XK nuclease-like" evidence="2">
    <location>
        <begin position="138"/>
        <end position="408"/>
    </location>
</feature>
<accession>A0A024S400</accession>
<gene>
    <name evidence="3" type="ORF">M419DRAFT_86787</name>
</gene>
<reference evidence="4" key="1">
    <citation type="journal article" date="2013" name="Ind. Biotechnol.">
        <title>Comparative genomics analysis of Trichoderma reesei strains.</title>
        <authorList>
            <person name="Koike H."/>
            <person name="Aerts A."/>
            <person name="LaButti K."/>
            <person name="Grigoriev I.V."/>
            <person name="Baker S.E."/>
        </authorList>
    </citation>
    <scope>NUCLEOTIDE SEQUENCE [LARGE SCALE GENOMIC DNA]</scope>
    <source>
        <strain evidence="4">ATCC 56765 / BCRC 32924 / NRRL 11460 / Rut C-30</strain>
    </source>
</reference>
<protein>
    <recommendedName>
        <fullName evidence="2">PD-(D/E)XK nuclease-like domain-containing protein</fullName>
    </recommendedName>
</protein>
<dbReference type="InterPro" id="IPR046797">
    <property type="entry name" value="PDDEXK_12"/>
</dbReference>
<dbReference type="OrthoDB" id="4161186at2759"/>
<proteinExistence type="predicted"/>
<feature type="compositionally biased region" description="Polar residues" evidence="1">
    <location>
        <begin position="92"/>
        <end position="101"/>
    </location>
</feature>
<evidence type="ECO:0000259" key="2">
    <source>
        <dbReference type="Pfam" id="PF20516"/>
    </source>
</evidence>